<comment type="caution">
    <text evidence="3">The sequence shown here is derived from an EMBL/GenBank/DDBJ whole genome shotgun (WGS) entry which is preliminary data.</text>
</comment>
<dbReference type="PANTHER" id="PTHR47691:SF3">
    <property type="entry name" value="HTH-TYPE TRANSCRIPTIONAL REGULATOR RV0890C-RELATED"/>
    <property type="match status" value="1"/>
</dbReference>
<keyword evidence="3" id="KW-0547">Nucleotide-binding</keyword>
<feature type="repeat" description="TPR" evidence="1">
    <location>
        <begin position="763"/>
        <end position="796"/>
    </location>
</feature>
<keyword evidence="4" id="KW-1185">Reference proteome</keyword>
<dbReference type="EMBL" id="JBHUCM010000029">
    <property type="protein sequence ID" value="MFD1541567.1"/>
    <property type="molecule type" value="Genomic_DNA"/>
</dbReference>
<evidence type="ECO:0000259" key="2">
    <source>
        <dbReference type="Pfam" id="PF00931"/>
    </source>
</evidence>
<dbReference type="GO" id="GO:0005524">
    <property type="term" value="F:ATP binding"/>
    <property type="evidence" value="ECO:0007669"/>
    <property type="project" value="UniProtKB-KW"/>
</dbReference>
<name>A0ABW4GKA9_9ACTN</name>
<accession>A0ABW4GKA9</accession>
<dbReference type="Proteomes" id="UP001597097">
    <property type="component" value="Unassembled WGS sequence"/>
</dbReference>
<reference evidence="4" key="1">
    <citation type="journal article" date="2019" name="Int. J. Syst. Evol. Microbiol.">
        <title>The Global Catalogue of Microorganisms (GCM) 10K type strain sequencing project: providing services to taxonomists for standard genome sequencing and annotation.</title>
        <authorList>
            <consortium name="The Broad Institute Genomics Platform"/>
            <consortium name="The Broad Institute Genome Sequencing Center for Infectious Disease"/>
            <person name="Wu L."/>
            <person name="Ma J."/>
        </authorList>
    </citation>
    <scope>NUCLEOTIDE SEQUENCE [LARGE SCALE GENOMIC DNA]</scope>
    <source>
        <strain evidence="4">CGMCC 1.15399</strain>
    </source>
</reference>
<dbReference type="PANTHER" id="PTHR47691">
    <property type="entry name" value="REGULATOR-RELATED"/>
    <property type="match status" value="1"/>
</dbReference>
<organism evidence="3 4">
    <name type="scientific">Nonomuraea guangzhouensis</name>
    <dbReference type="NCBI Taxonomy" id="1291555"/>
    <lineage>
        <taxon>Bacteria</taxon>
        <taxon>Bacillati</taxon>
        <taxon>Actinomycetota</taxon>
        <taxon>Actinomycetes</taxon>
        <taxon>Streptosporangiales</taxon>
        <taxon>Streptosporangiaceae</taxon>
        <taxon>Nonomuraea</taxon>
    </lineage>
</organism>
<gene>
    <name evidence="3" type="ORF">ACFSJ0_31265</name>
</gene>
<dbReference type="SMART" id="SM00028">
    <property type="entry name" value="TPR"/>
    <property type="match status" value="7"/>
</dbReference>
<feature type="domain" description="NB-ARC" evidence="2">
    <location>
        <begin position="65"/>
        <end position="214"/>
    </location>
</feature>
<evidence type="ECO:0000313" key="4">
    <source>
        <dbReference type="Proteomes" id="UP001597097"/>
    </source>
</evidence>
<evidence type="ECO:0000313" key="3">
    <source>
        <dbReference type="EMBL" id="MFD1541567.1"/>
    </source>
</evidence>
<dbReference type="Pfam" id="PF13424">
    <property type="entry name" value="TPR_12"/>
    <property type="match status" value="2"/>
</dbReference>
<evidence type="ECO:0000256" key="1">
    <source>
        <dbReference type="PROSITE-ProRule" id="PRU00339"/>
    </source>
</evidence>
<keyword evidence="1" id="KW-0802">TPR repeat</keyword>
<protein>
    <submittedName>
        <fullName evidence="3">ATP-binding protein</fullName>
    </submittedName>
</protein>
<dbReference type="InterPro" id="IPR019734">
    <property type="entry name" value="TPR_rpt"/>
</dbReference>
<proteinExistence type="predicted"/>
<dbReference type="Pfam" id="PF00931">
    <property type="entry name" value="NB-ARC"/>
    <property type="match status" value="1"/>
</dbReference>
<keyword evidence="3" id="KW-0067">ATP-binding</keyword>
<dbReference type="PROSITE" id="PS50005">
    <property type="entry name" value="TPR"/>
    <property type="match status" value="1"/>
</dbReference>
<dbReference type="RefSeq" id="WP_219534562.1">
    <property type="nucleotide sequence ID" value="NZ_JAHKRM010000022.1"/>
</dbReference>
<dbReference type="InterPro" id="IPR002182">
    <property type="entry name" value="NB-ARC"/>
</dbReference>
<sequence length="856" mass="92377">MHIEAVAEGRARQMIAGRDQTIYTGPVPAPAATMYTLPRDVATFTGRDAELQWLIAAATRASDLVAVYAIDGMPGVGKTALVNRAAHLLAEFFPDGQLFVNLHAHTPGRRPADPHDVLADLLACTGMPPCEIPESTEGRAQRWRGRLAGKKVLLILDDAAEHAQVEPLLPGAAGCLVLVTSRRRLIAFDGAESLALATLPPVQAFELFTRIAHRTPVGPENDAVADVAERCGHLPLAIALLAGRLAHHPTWDIVAFADVFATAQDRLGELEAGDRAVTAAFDLSYRALSSDQQRLFRRLGLHPGSDFDAYAAAALDGISLTQARRHLHALYADHLIDEPALGRHRMHDLVRVYAQSLARQDPPDERDCGLARLWTHYQNTAETADRLINNRRVDNTVPVVTSNVTPNLVNRDEALTWLRTERSNLLACANYCAIVGQDFRVIRLAGAVASFLSQEGPWDQAAALHEAAVSAAHHAGDRLAQADALQNLAGIQFKLGAYSVAEELAEQALTLCRSLGNRHREAMALLTLSRARRLTGNYKAAAGLAEQALVLNRSLGNRHGEAAALRAQGLIRRIAYGEYEAAAALAEQALALYRALGDPLSEAGTLSDLRVMRQLLGEYSTAADLAEQTLVLYRALDNRAGEADALRGLSLVRGLSGKYLEAVDLAEQALVLYRSLGNRHGEAEALQALGRVRVMTGKFQEAADLARQARVIYQALDFGHGEANALRLLGQARHLSGEYSAAADLLEQSRALFRHFGDDHGQAEVLTCIGALLLDSAEMPKALAAYRQALQLARKVHSPLDEAQALEGAARCQIDAGRRHAAIIDLSAALAIYQHIGAAEAASVKVYLSALQESFL</sequence>